<proteinExistence type="predicted"/>
<evidence type="ECO:0008006" key="4">
    <source>
        <dbReference type="Google" id="ProtNLM"/>
    </source>
</evidence>
<dbReference type="AlphaFoldDB" id="A0A517TEJ3"/>
<dbReference type="KEGG" id="chya:V22_40600"/>
<gene>
    <name evidence="2" type="ORF">V22_40600</name>
</gene>
<protein>
    <recommendedName>
        <fullName evidence="4">Carboxypeptidase regulatory-like domain-containing protein</fullName>
    </recommendedName>
</protein>
<accession>A0A517TEJ3</accession>
<name>A0A517TEJ3_9PLAN</name>
<keyword evidence="1" id="KW-1133">Transmembrane helix</keyword>
<keyword evidence="3" id="KW-1185">Reference proteome</keyword>
<keyword evidence="1" id="KW-0472">Membrane</keyword>
<keyword evidence="1" id="KW-0812">Transmembrane</keyword>
<organism evidence="2 3">
    <name type="scientific">Calycomorphotria hydatis</name>
    <dbReference type="NCBI Taxonomy" id="2528027"/>
    <lineage>
        <taxon>Bacteria</taxon>
        <taxon>Pseudomonadati</taxon>
        <taxon>Planctomycetota</taxon>
        <taxon>Planctomycetia</taxon>
        <taxon>Planctomycetales</taxon>
        <taxon>Planctomycetaceae</taxon>
        <taxon>Calycomorphotria</taxon>
    </lineage>
</organism>
<evidence type="ECO:0000313" key="2">
    <source>
        <dbReference type="EMBL" id="QDT66789.1"/>
    </source>
</evidence>
<feature type="transmembrane region" description="Helical" evidence="1">
    <location>
        <begin position="20"/>
        <end position="38"/>
    </location>
</feature>
<evidence type="ECO:0000313" key="3">
    <source>
        <dbReference type="Proteomes" id="UP000319976"/>
    </source>
</evidence>
<dbReference type="EMBL" id="CP036316">
    <property type="protein sequence ID" value="QDT66789.1"/>
    <property type="molecule type" value="Genomic_DNA"/>
</dbReference>
<evidence type="ECO:0000256" key="1">
    <source>
        <dbReference type="SAM" id="Phobius"/>
    </source>
</evidence>
<sequence length="168" mass="17787">MAGISASCSSSRAKGVLHGWMWSLIGFPGIILCVVPGCSQSEFRYVPVSGIVTVDGKPAVRVQVNFKPVPQEGAINSGAASQGWTDDEGRYTLNTLTHGGPRGAVVGVHRVTILGLESARNLFDFGTPDDPMKVPKEKLPTVKIPKSVKLPINFTVPEGGTNQANFSL</sequence>
<dbReference type="Proteomes" id="UP000319976">
    <property type="component" value="Chromosome"/>
</dbReference>
<reference evidence="2 3" key="1">
    <citation type="submission" date="2019-02" db="EMBL/GenBank/DDBJ databases">
        <title>Deep-cultivation of Planctomycetes and their phenomic and genomic characterization uncovers novel biology.</title>
        <authorList>
            <person name="Wiegand S."/>
            <person name="Jogler M."/>
            <person name="Boedeker C."/>
            <person name="Pinto D."/>
            <person name="Vollmers J."/>
            <person name="Rivas-Marin E."/>
            <person name="Kohn T."/>
            <person name="Peeters S.H."/>
            <person name="Heuer A."/>
            <person name="Rast P."/>
            <person name="Oberbeckmann S."/>
            <person name="Bunk B."/>
            <person name="Jeske O."/>
            <person name="Meyerdierks A."/>
            <person name="Storesund J.E."/>
            <person name="Kallscheuer N."/>
            <person name="Luecker S."/>
            <person name="Lage O.M."/>
            <person name="Pohl T."/>
            <person name="Merkel B.J."/>
            <person name="Hornburger P."/>
            <person name="Mueller R.-W."/>
            <person name="Bruemmer F."/>
            <person name="Labrenz M."/>
            <person name="Spormann A.M."/>
            <person name="Op den Camp H."/>
            <person name="Overmann J."/>
            <person name="Amann R."/>
            <person name="Jetten M.S.M."/>
            <person name="Mascher T."/>
            <person name="Medema M.H."/>
            <person name="Devos D.P."/>
            <person name="Kaster A.-K."/>
            <person name="Ovreas L."/>
            <person name="Rohde M."/>
            <person name="Galperin M.Y."/>
            <person name="Jogler C."/>
        </authorList>
    </citation>
    <scope>NUCLEOTIDE SEQUENCE [LARGE SCALE GENOMIC DNA]</scope>
    <source>
        <strain evidence="2 3">V22</strain>
    </source>
</reference>